<dbReference type="RefSeq" id="WP_344912505.1">
    <property type="nucleotide sequence ID" value="NZ_BAABDL010000101.1"/>
</dbReference>
<keyword evidence="1" id="KW-1133">Transmembrane helix</keyword>
<evidence type="ECO:0000313" key="2">
    <source>
        <dbReference type="EMBL" id="GAA4073573.1"/>
    </source>
</evidence>
<gene>
    <name evidence="2" type="ORF">GCM10022410_18600</name>
</gene>
<name>A0ABP7VSR4_9BACI</name>
<evidence type="ECO:0000256" key="1">
    <source>
        <dbReference type="SAM" id="Phobius"/>
    </source>
</evidence>
<sequence length="70" mass="7885">MLEKGLLSFFKKVIKEAIKAGILILLVAFLFSKVTGDSVDYIALHLLVYSILYYLLSGAINYVKSKRQSE</sequence>
<evidence type="ECO:0000313" key="3">
    <source>
        <dbReference type="Proteomes" id="UP001501734"/>
    </source>
</evidence>
<organism evidence="2 3">
    <name type="scientific">Amphibacillus indicireducens</name>
    <dbReference type="NCBI Taxonomy" id="1076330"/>
    <lineage>
        <taxon>Bacteria</taxon>
        <taxon>Bacillati</taxon>
        <taxon>Bacillota</taxon>
        <taxon>Bacilli</taxon>
        <taxon>Bacillales</taxon>
        <taxon>Bacillaceae</taxon>
        <taxon>Amphibacillus</taxon>
    </lineage>
</organism>
<dbReference type="EMBL" id="BAABDL010000101">
    <property type="protein sequence ID" value="GAA4073573.1"/>
    <property type="molecule type" value="Genomic_DNA"/>
</dbReference>
<protein>
    <submittedName>
        <fullName evidence="2">Uncharacterized protein</fullName>
    </submittedName>
</protein>
<keyword evidence="1" id="KW-0472">Membrane</keyword>
<keyword evidence="3" id="KW-1185">Reference proteome</keyword>
<keyword evidence="1" id="KW-0812">Transmembrane</keyword>
<comment type="caution">
    <text evidence="2">The sequence shown here is derived from an EMBL/GenBank/DDBJ whole genome shotgun (WGS) entry which is preliminary data.</text>
</comment>
<reference evidence="3" key="1">
    <citation type="journal article" date="2019" name="Int. J. Syst. Evol. Microbiol.">
        <title>The Global Catalogue of Microorganisms (GCM) 10K type strain sequencing project: providing services to taxonomists for standard genome sequencing and annotation.</title>
        <authorList>
            <consortium name="The Broad Institute Genomics Platform"/>
            <consortium name="The Broad Institute Genome Sequencing Center for Infectious Disease"/>
            <person name="Wu L."/>
            <person name="Ma J."/>
        </authorList>
    </citation>
    <scope>NUCLEOTIDE SEQUENCE [LARGE SCALE GENOMIC DNA]</scope>
    <source>
        <strain evidence="3">JCM 17250</strain>
    </source>
</reference>
<dbReference type="Proteomes" id="UP001501734">
    <property type="component" value="Unassembled WGS sequence"/>
</dbReference>
<proteinExistence type="predicted"/>
<feature type="transmembrane region" description="Helical" evidence="1">
    <location>
        <begin position="46"/>
        <end position="63"/>
    </location>
</feature>
<accession>A0ABP7VSR4</accession>